<evidence type="ECO:0000313" key="2">
    <source>
        <dbReference type="EMBL" id="GFY55213.1"/>
    </source>
</evidence>
<keyword evidence="1" id="KW-0472">Membrane</keyword>
<name>A0A8X6XL63_9ARAC</name>
<dbReference type="EMBL" id="BMAV01010265">
    <property type="protein sequence ID" value="GFY55213.1"/>
    <property type="molecule type" value="Genomic_DNA"/>
</dbReference>
<gene>
    <name evidence="2" type="primary">AVEN_238246_1</name>
    <name evidence="2" type="ORF">TNIN_399931</name>
</gene>
<dbReference type="Proteomes" id="UP000886998">
    <property type="component" value="Unassembled WGS sequence"/>
</dbReference>
<feature type="transmembrane region" description="Helical" evidence="1">
    <location>
        <begin position="276"/>
        <end position="299"/>
    </location>
</feature>
<comment type="caution">
    <text evidence="2">The sequence shown here is derived from an EMBL/GenBank/DDBJ whole genome shotgun (WGS) entry which is preliminary data.</text>
</comment>
<proteinExistence type="predicted"/>
<feature type="transmembrane region" description="Helical" evidence="1">
    <location>
        <begin position="154"/>
        <end position="179"/>
    </location>
</feature>
<feature type="transmembrane region" description="Helical" evidence="1">
    <location>
        <begin position="78"/>
        <end position="99"/>
    </location>
</feature>
<keyword evidence="1" id="KW-0812">Transmembrane</keyword>
<keyword evidence="3" id="KW-1185">Reference proteome</keyword>
<dbReference type="AlphaFoldDB" id="A0A8X6XL63"/>
<keyword evidence="1" id="KW-1133">Transmembrane helix</keyword>
<feature type="transmembrane region" description="Helical" evidence="1">
    <location>
        <begin position="111"/>
        <end position="133"/>
    </location>
</feature>
<evidence type="ECO:0000256" key="1">
    <source>
        <dbReference type="SAM" id="Phobius"/>
    </source>
</evidence>
<reference evidence="2" key="1">
    <citation type="submission" date="2020-08" db="EMBL/GenBank/DDBJ databases">
        <title>Multicomponent nature underlies the extraordinary mechanical properties of spider dragline silk.</title>
        <authorList>
            <person name="Kono N."/>
            <person name="Nakamura H."/>
            <person name="Mori M."/>
            <person name="Yoshida Y."/>
            <person name="Ohtoshi R."/>
            <person name="Malay A.D."/>
            <person name="Moran D.A.P."/>
            <person name="Tomita M."/>
            <person name="Numata K."/>
            <person name="Arakawa K."/>
        </authorList>
    </citation>
    <scope>NUCLEOTIDE SEQUENCE</scope>
</reference>
<feature type="transmembrane region" description="Helical" evidence="1">
    <location>
        <begin position="199"/>
        <end position="225"/>
    </location>
</feature>
<protein>
    <submittedName>
        <fullName evidence="2">Uncharacterized protein</fullName>
    </submittedName>
</protein>
<dbReference type="OrthoDB" id="6432306at2759"/>
<evidence type="ECO:0000313" key="3">
    <source>
        <dbReference type="Proteomes" id="UP000886998"/>
    </source>
</evidence>
<organism evidence="2 3">
    <name type="scientific">Trichonephila inaurata madagascariensis</name>
    <dbReference type="NCBI Taxonomy" id="2747483"/>
    <lineage>
        <taxon>Eukaryota</taxon>
        <taxon>Metazoa</taxon>
        <taxon>Ecdysozoa</taxon>
        <taxon>Arthropoda</taxon>
        <taxon>Chelicerata</taxon>
        <taxon>Arachnida</taxon>
        <taxon>Araneae</taxon>
        <taxon>Araneomorphae</taxon>
        <taxon>Entelegynae</taxon>
        <taxon>Araneoidea</taxon>
        <taxon>Nephilidae</taxon>
        <taxon>Trichonephila</taxon>
        <taxon>Trichonephila inaurata</taxon>
    </lineage>
</organism>
<feature type="transmembrane region" description="Helical" evidence="1">
    <location>
        <begin position="319"/>
        <end position="342"/>
    </location>
</feature>
<accession>A0A8X6XL63</accession>
<sequence length="408" mass="47417">MKKLFLRNKILKRLLQFKRTLVKSSFSNYPSQKQKRHRFKPFSKISELGGKVSLPKLMLTFLCCTGFMDKCLTNKTQNIISILFSISMHSMFIDIYASLEAAFTDFTMFKVAVANIASFVFPVVVWYVILLKRKRIGDLLHKAEKEKPSSFEKFINYLVILSCSLPVILSIHLAISISATEESAFYSYGYDINNESAKFTIISIKSIIIYMVNPTYINTVALFYISLCLRCKTSIQYLNREIADRSPEDFTLCFQRNILRKRIKIYNLLLKIKDTFSLSVFFILIGHIAMCSGITGWLLVKQWDEADYYWKVETPYFAINSVLCVVSVLWVAGSIPVELNAFKETFYQKTHRRLLYFNIRDELFLKTDMFNEPEFEFSGCEMVSFRRGTILTIIGTSFTYTMLVIDKK</sequence>